<gene>
    <name evidence="2" type="ORF">GFB49_10590</name>
</gene>
<feature type="signal peptide" evidence="1">
    <location>
        <begin position="1"/>
        <end position="24"/>
    </location>
</feature>
<feature type="chain" id="PRO_5032897059" evidence="1">
    <location>
        <begin position="25"/>
        <end position="145"/>
    </location>
</feature>
<evidence type="ECO:0000313" key="2">
    <source>
        <dbReference type="EMBL" id="MQQ08902.1"/>
    </source>
</evidence>
<reference evidence="2 3" key="1">
    <citation type="submission" date="2019-10" db="EMBL/GenBank/DDBJ databases">
        <title>Epibacterium sp. nov., isolated from seawater.</title>
        <authorList>
            <person name="Zhang X."/>
            <person name="Li N."/>
        </authorList>
    </citation>
    <scope>NUCLEOTIDE SEQUENCE [LARGE SCALE GENOMIC DNA]</scope>
    <source>
        <strain evidence="2 3">SM1979</strain>
    </source>
</reference>
<keyword evidence="1" id="KW-0732">Signal</keyword>
<evidence type="ECO:0000256" key="1">
    <source>
        <dbReference type="SAM" id="SignalP"/>
    </source>
</evidence>
<sequence length="145" mass="16208">MMSVRFKPLLTALLATLIAVPLHAEDRVFKARNHMTVAELDNGLIEVGGFIRNSGLEDYWCAVGDYLYRAKRLPWEQKIYVARGLGPGQVTAHRDAVLFTLDPAAAGIKPLDKSFRVVGTLTVGRSKQVNSAFYSCRQFPLRDRD</sequence>
<comment type="caution">
    <text evidence="2">The sequence shown here is derived from an EMBL/GenBank/DDBJ whole genome shotgun (WGS) entry which is preliminary data.</text>
</comment>
<dbReference type="EMBL" id="WIBF01000005">
    <property type="protein sequence ID" value="MQQ08902.1"/>
    <property type="molecule type" value="Genomic_DNA"/>
</dbReference>
<organism evidence="2 3">
    <name type="scientific">Tritonibacter litoralis</name>
    <dbReference type="NCBI Taxonomy" id="2662264"/>
    <lineage>
        <taxon>Bacteria</taxon>
        <taxon>Pseudomonadati</taxon>
        <taxon>Pseudomonadota</taxon>
        <taxon>Alphaproteobacteria</taxon>
        <taxon>Rhodobacterales</taxon>
        <taxon>Paracoccaceae</taxon>
        <taxon>Tritonibacter</taxon>
    </lineage>
</organism>
<evidence type="ECO:0000313" key="3">
    <source>
        <dbReference type="Proteomes" id="UP000444174"/>
    </source>
</evidence>
<dbReference type="Proteomes" id="UP000444174">
    <property type="component" value="Unassembled WGS sequence"/>
</dbReference>
<accession>A0A843YI10</accession>
<keyword evidence="3" id="KW-1185">Reference proteome</keyword>
<proteinExistence type="predicted"/>
<dbReference type="AlphaFoldDB" id="A0A843YI10"/>
<name>A0A843YI10_9RHOB</name>
<dbReference type="RefSeq" id="WP_153215837.1">
    <property type="nucleotide sequence ID" value="NZ_WIBF01000005.1"/>
</dbReference>
<protein>
    <submittedName>
        <fullName evidence="2">Uncharacterized protein</fullName>
    </submittedName>
</protein>